<keyword evidence="1" id="KW-0597">Phosphoprotein</keyword>
<dbReference type="RefSeq" id="WP_378986313.1">
    <property type="nucleotide sequence ID" value="NZ_JBHSBW010000013.1"/>
</dbReference>
<dbReference type="Proteomes" id="UP001595789">
    <property type="component" value="Unassembled WGS sequence"/>
</dbReference>
<evidence type="ECO:0000313" key="3">
    <source>
        <dbReference type="EMBL" id="MFC4212388.1"/>
    </source>
</evidence>
<dbReference type="Gene3D" id="3.40.50.2300">
    <property type="match status" value="1"/>
</dbReference>
<dbReference type="InterPro" id="IPR011006">
    <property type="entry name" value="CheY-like_superfamily"/>
</dbReference>
<name>A0ABV8PBM6_9SPHI</name>
<keyword evidence="4" id="KW-1185">Reference proteome</keyword>
<feature type="modified residue" description="4-aspartylphosphate" evidence="1">
    <location>
        <position position="61"/>
    </location>
</feature>
<gene>
    <name evidence="3" type="ORF">ACFOWA_14410</name>
</gene>
<dbReference type="SUPFAM" id="SSF52172">
    <property type="entry name" value="CheY-like"/>
    <property type="match status" value="1"/>
</dbReference>
<proteinExistence type="predicted"/>
<protein>
    <submittedName>
        <fullName evidence="3">LytR/AlgR family response regulator transcription factor</fullName>
    </submittedName>
</protein>
<evidence type="ECO:0000259" key="2">
    <source>
        <dbReference type="PROSITE" id="PS50110"/>
    </source>
</evidence>
<dbReference type="InterPro" id="IPR001789">
    <property type="entry name" value="Sig_transdc_resp-reg_receiver"/>
</dbReference>
<evidence type="ECO:0000313" key="4">
    <source>
        <dbReference type="Proteomes" id="UP001595789"/>
    </source>
</evidence>
<reference evidence="4" key="1">
    <citation type="journal article" date="2019" name="Int. J. Syst. Evol. Microbiol.">
        <title>The Global Catalogue of Microorganisms (GCM) 10K type strain sequencing project: providing services to taxonomists for standard genome sequencing and annotation.</title>
        <authorList>
            <consortium name="The Broad Institute Genomics Platform"/>
            <consortium name="The Broad Institute Genome Sequencing Center for Infectious Disease"/>
            <person name="Wu L."/>
            <person name="Ma J."/>
        </authorList>
    </citation>
    <scope>NUCLEOTIDE SEQUENCE [LARGE SCALE GENOMIC DNA]</scope>
    <source>
        <strain evidence="4">CCM 8691</strain>
    </source>
</reference>
<dbReference type="SMART" id="SM00448">
    <property type="entry name" value="REC"/>
    <property type="match status" value="1"/>
</dbReference>
<dbReference type="Pfam" id="PF00072">
    <property type="entry name" value="Response_reg"/>
    <property type="match status" value="1"/>
</dbReference>
<sequence length="128" mass="14733">MNKSQKQYSCAIIDDEFSTIRLMSEYIAMVPKLQLVSSYLDPRTGVKEIKQLPKLDFLFLDINMAVSGIDVGMALRDYVRFMIIITGHPEHAMQAFKIQADNFLLKPLRFEKFLWAINKSITSINSIN</sequence>
<comment type="caution">
    <text evidence="3">The sequence shown here is derived from an EMBL/GenBank/DDBJ whole genome shotgun (WGS) entry which is preliminary data.</text>
</comment>
<dbReference type="PROSITE" id="PS50110">
    <property type="entry name" value="RESPONSE_REGULATORY"/>
    <property type="match status" value="1"/>
</dbReference>
<organism evidence="3 4">
    <name type="scientific">Pedobacter lithocola</name>
    <dbReference type="NCBI Taxonomy" id="1908239"/>
    <lineage>
        <taxon>Bacteria</taxon>
        <taxon>Pseudomonadati</taxon>
        <taxon>Bacteroidota</taxon>
        <taxon>Sphingobacteriia</taxon>
        <taxon>Sphingobacteriales</taxon>
        <taxon>Sphingobacteriaceae</taxon>
        <taxon>Pedobacter</taxon>
    </lineage>
</organism>
<accession>A0ABV8PBM6</accession>
<feature type="domain" description="Response regulatory" evidence="2">
    <location>
        <begin position="9"/>
        <end position="121"/>
    </location>
</feature>
<dbReference type="EMBL" id="JBHSBW010000013">
    <property type="protein sequence ID" value="MFC4212388.1"/>
    <property type="molecule type" value="Genomic_DNA"/>
</dbReference>
<evidence type="ECO:0000256" key="1">
    <source>
        <dbReference type="PROSITE-ProRule" id="PRU00169"/>
    </source>
</evidence>